<dbReference type="OrthoDB" id="6060525at2759"/>
<dbReference type="Proteomes" id="UP000765509">
    <property type="component" value="Unassembled WGS sequence"/>
</dbReference>
<proteinExistence type="predicted"/>
<gene>
    <name evidence="1" type="ORF">O181_007264</name>
</gene>
<sequence length="173" mass="19954">MYSIDLHNNKDRHFTIGDNKHQKSAFLHFRRKITVDTISPVSLELERLKPEQLNEAEVSLHITNKQENELSTLLLPQRSLWGKLLVKRLKSFLLWKDLIHHSQEGLHIQKSLGIHIKELLDLGVIRKLYIYALGDGICAALHQVQIINDKPLEGPICFISRQIKPTEARYGAI</sequence>
<evidence type="ECO:0000313" key="1">
    <source>
        <dbReference type="EMBL" id="MBW0467549.1"/>
    </source>
</evidence>
<keyword evidence="2" id="KW-1185">Reference proteome</keyword>
<comment type="caution">
    <text evidence="1">The sequence shown here is derived from an EMBL/GenBank/DDBJ whole genome shotgun (WGS) entry which is preliminary data.</text>
</comment>
<protein>
    <submittedName>
        <fullName evidence="1">Uncharacterized protein</fullName>
    </submittedName>
</protein>
<organism evidence="1 2">
    <name type="scientific">Austropuccinia psidii MF-1</name>
    <dbReference type="NCBI Taxonomy" id="1389203"/>
    <lineage>
        <taxon>Eukaryota</taxon>
        <taxon>Fungi</taxon>
        <taxon>Dikarya</taxon>
        <taxon>Basidiomycota</taxon>
        <taxon>Pucciniomycotina</taxon>
        <taxon>Pucciniomycetes</taxon>
        <taxon>Pucciniales</taxon>
        <taxon>Sphaerophragmiaceae</taxon>
        <taxon>Austropuccinia</taxon>
    </lineage>
</organism>
<accession>A0A9Q3BKL2</accession>
<dbReference type="AlphaFoldDB" id="A0A9Q3BKL2"/>
<name>A0A9Q3BKL2_9BASI</name>
<dbReference type="EMBL" id="AVOT02001615">
    <property type="protein sequence ID" value="MBW0467549.1"/>
    <property type="molecule type" value="Genomic_DNA"/>
</dbReference>
<reference evidence="1" key="1">
    <citation type="submission" date="2021-03" db="EMBL/GenBank/DDBJ databases">
        <title>Draft genome sequence of rust myrtle Austropuccinia psidii MF-1, a brazilian biotype.</title>
        <authorList>
            <person name="Quecine M.C."/>
            <person name="Pachon D.M.R."/>
            <person name="Bonatelli M.L."/>
            <person name="Correr F.H."/>
            <person name="Franceschini L.M."/>
            <person name="Leite T.F."/>
            <person name="Margarido G.R.A."/>
            <person name="Almeida C.A."/>
            <person name="Ferrarezi J.A."/>
            <person name="Labate C.A."/>
        </authorList>
    </citation>
    <scope>NUCLEOTIDE SEQUENCE</scope>
    <source>
        <strain evidence="1">MF-1</strain>
    </source>
</reference>
<evidence type="ECO:0000313" key="2">
    <source>
        <dbReference type="Proteomes" id="UP000765509"/>
    </source>
</evidence>